<feature type="domain" description="Rhodopsin" evidence="2">
    <location>
        <begin position="1"/>
        <end position="89"/>
    </location>
</feature>
<accession>A0AAF0DBQ5</accession>
<organism evidence="3 4">
    <name type="scientific">Emydomyces testavorans</name>
    <dbReference type="NCBI Taxonomy" id="2070801"/>
    <lineage>
        <taxon>Eukaryota</taxon>
        <taxon>Fungi</taxon>
        <taxon>Dikarya</taxon>
        <taxon>Ascomycota</taxon>
        <taxon>Pezizomycotina</taxon>
        <taxon>Eurotiomycetes</taxon>
        <taxon>Eurotiomycetidae</taxon>
        <taxon>Onygenales</taxon>
        <taxon>Nannizziopsiaceae</taxon>
        <taxon>Emydomyces</taxon>
    </lineage>
</organism>
<feature type="transmembrane region" description="Helical" evidence="1">
    <location>
        <begin position="26"/>
        <end position="50"/>
    </location>
</feature>
<evidence type="ECO:0000313" key="3">
    <source>
        <dbReference type="EMBL" id="WEW55539.1"/>
    </source>
</evidence>
<dbReference type="InterPro" id="IPR049326">
    <property type="entry name" value="Rhodopsin_dom_fungi"/>
</dbReference>
<reference evidence="3" key="1">
    <citation type="submission" date="2023-03" db="EMBL/GenBank/DDBJ databases">
        <title>Emydomyces testavorans Genome Sequence.</title>
        <authorList>
            <person name="Hoyer L."/>
        </authorList>
    </citation>
    <scope>NUCLEOTIDE SEQUENCE</scope>
    <source>
        <strain evidence="3">16-2883</strain>
    </source>
</reference>
<gene>
    <name evidence="3" type="ORF">PRK78_000970</name>
</gene>
<evidence type="ECO:0000313" key="4">
    <source>
        <dbReference type="Proteomes" id="UP001219355"/>
    </source>
</evidence>
<keyword evidence="1" id="KW-0472">Membrane</keyword>
<keyword evidence="4" id="KW-1185">Reference proteome</keyword>
<sequence>MLTDVVQVGLMMIITSQIQTSTHRKITIASVFGTRLSVVAAVVLQLYFFNQVRDTKNATFDYWRMSVCTQIIQSLAVVTACIPFLKPFLDSLESGLLRADDQYHRSTAKGSYRYNLSGSKSSGRKAFRKDTEEFNELGVLSSKRSRGRNGHGTQVESGVVDWDDCNSQSSESRIIKETRTITVNIEVRNNYKNEF</sequence>
<evidence type="ECO:0000259" key="2">
    <source>
        <dbReference type="Pfam" id="PF20684"/>
    </source>
</evidence>
<protein>
    <recommendedName>
        <fullName evidence="2">Rhodopsin domain-containing protein</fullName>
    </recommendedName>
</protein>
<keyword evidence="1" id="KW-0812">Transmembrane</keyword>
<dbReference type="PANTHER" id="PTHR38794:SF1">
    <property type="entry name" value="INTEGRAL MEMBRANE PROTEIN"/>
    <property type="match status" value="1"/>
</dbReference>
<dbReference type="Proteomes" id="UP001219355">
    <property type="component" value="Chromosome 1"/>
</dbReference>
<proteinExistence type="predicted"/>
<name>A0AAF0DBQ5_9EURO</name>
<keyword evidence="1" id="KW-1133">Transmembrane helix</keyword>
<dbReference type="EMBL" id="CP120627">
    <property type="protein sequence ID" value="WEW55539.1"/>
    <property type="molecule type" value="Genomic_DNA"/>
</dbReference>
<dbReference type="Pfam" id="PF20684">
    <property type="entry name" value="Fung_rhodopsin"/>
    <property type="match status" value="1"/>
</dbReference>
<dbReference type="PANTHER" id="PTHR38794">
    <property type="entry name" value="INTEGRAL MEMBRANE PROTEIN"/>
    <property type="match status" value="1"/>
</dbReference>
<dbReference type="AlphaFoldDB" id="A0AAF0DBQ5"/>
<evidence type="ECO:0000256" key="1">
    <source>
        <dbReference type="SAM" id="Phobius"/>
    </source>
</evidence>